<protein>
    <submittedName>
        <fullName evidence="3">Uncharacterized protein</fullName>
    </submittedName>
</protein>
<feature type="chain" id="PRO_5045770786" evidence="2">
    <location>
        <begin position="23"/>
        <end position="100"/>
    </location>
</feature>
<dbReference type="Proteomes" id="UP001595818">
    <property type="component" value="Unassembled WGS sequence"/>
</dbReference>
<keyword evidence="4" id="KW-1185">Reference proteome</keyword>
<feature type="region of interest" description="Disordered" evidence="1">
    <location>
        <begin position="61"/>
        <end position="100"/>
    </location>
</feature>
<evidence type="ECO:0000256" key="1">
    <source>
        <dbReference type="SAM" id="MobiDB-lite"/>
    </source>
</evidence>
<gene>
    <name evidence="3" type="ORF">ACFPFU_13220</name>
</gene>
<name>A0ABV9T299_9BACT</name>
<organism evidence="3 4">
    <name type="scientific">Negadavirga shengliensis</name>
    <dbReference type="NCBI Taxonomy" id="1389218"/>
    <lineage>
        <taxon>Bacteria</taxon>
        <taxon>Pseudomonadati</taxon>
        <taxon>Bacteroidota</taxon>
        <taxon>Cytophagia</taxon>
        <taxon>Cytophagales</taxon>
        <taxon>Cyclobacteriaceae</taxon>
        <taxon>Negadavirga</taxon>
    </lineage>
</organism>
<proteinExistence type="predicted"/>
<sequence>MKRLIYIFVAGLLFLNFSYAQSDRELKGPAAKNYKPWKQQAKTGVAYTDIAKEDLKGPAFKNRKHVKDAPQEVVSVNTDLDRRKRITGPKAKNNQPYRRN</sequence>
<comment type="caution">
    <text evidence="3">The sequence shown here is derived from an EMBL/GenBank/DDBJ whole genome shotgun (WGS) entry which is preliminary data.</text>
</comment>
<feature type="signal peptide" evidence="2">
    <location>
        <begin position="1"/>
        <end position="22"/>
    </location>
</feature>
<reference evidence="4" key="1">
    <citation type="journal article" date="2019" name="Int. J. Syst. Evol. Microbiol.">
        <title>The Global Catalogue of Microorganisms (GCM) 10K type strain sequencing project: providing services to taxonomists for standard genome sequencing and annotation.</title>
        <authorList>
            <consortium name="The Broad Institute Genomics Platform"/>
            <consortium name="The Broad Institute Genome Sequencing Center for Infectious Disease"/>
            <person name="Wu L."/>
            <person name="Ma J."/>
        </authorList>
    </citation>
    <scope>NUCLEOTIDE SEQUENCE [LARGE SCALE GENOMIC DNA]</scope>
    <source>
        <strain evidence="4">CGMCC 4.7466</strain>
    </source>
</reference>
<evidence type="ECO:0000313" key="4">
    <source>
        <dbReference type="Proteomes" id="UP001595818"/>
    </source>
</evidence>
<dbReference type="EMBL" id="JBHSJJ010000007">
    <property type="protein sequence ID" value="MFC4872651.1"/>
    <property type="molecule type" value="Genomic_DNA"/>
</dbReference>
<keyword evidence="2" id="KW-0732">Signal</keyword>
<dbReference type="RefSeq" id="WP_377065236.1">
    <property type="nucleotide sequence ID" value="NZ_JBHSJJ010000007.1"/>
</dbReference>
<accession>A0ABV9T299</accession>
<evidence type="ECO:0000313" key="3">
    <source>
        <dbReference type="EMBL" id="MFC4872651.1"/>
    </source>
</evidence>
<evidence type="ECO:0000256" key="2">
    <source>
        <dbReference type="SAM" id="SignalP"/>
    </source>
</evidence>